<sequence>CVVQDSEEYTIQGQNKTQEQHVSFMMPMPLVSVNFNTFNKLPRCYCNGCEGMYNKSVFLTSYPVINSVLVIENARIHKGGKITRLCQDAGIRLIYLPPPGPINKHLMTGEMRLLN</sequence>
<dbReference type="Proteomes" id="UP000037035">
    <property type="component" value="Unassembled WGS sequence"/>
</dbReference>
<proteinExistence type="predicted"/>
<dbReference type="OrthoDB" id="2142724at2759"/>
<protein>
    <recommendedName>
        <fullName evidence="3">Tc1-like transposase DDE domain-containing protein</fullName>
    </recommendedName>
</protein>
<feature type="non-terminal residue" evidence="1">
    <location>
        <position position="1"/>
    </location>
</feature>
<reference evidence="1 2" key="1">
    <citation type="submission" date="2015-08" db="EMBL/GenBank/DDBJ databases">
        <title>Next Generation Sequencing and Analysis of the Genome of Puccinia sorghi L Schw, the Causal Agent of Maize Common Rust.</title>
        <authorList>
            <person name="Rochi L."/>
            <person name="Burguener G."/>
            <person name="Darino M."/>
            <person name="Turjanski A."/>
            <person name="Kreff E."/>
            <person name="Dieguez M.J."/>
            <person name="Sacco F."/>
        </authorList>
    </citation>
    <scope>NUCLEOTIDE SEQUENCE [LARGE SCALE GENOMIC DNA]</scope>
    <source>
        <strain evidence="1 2">RO10H11247</strain>
    </source>
</reference>
<name>A0A0L6U9F0_9BASI</name>
<gene>
    <name evidence="1" type="ORF">VP01_9208g1</name>
</gene>
<comment type="caution">
    <text evidence="1">The sequence shown here is derived from an EMBL/GenBank/DDBJ whole genome shotgun (WGS) entry which is preliminary data.</text>
</comment>
<evidence type="ECO:0000313" key="2">
    <source>
        <dbReference type="Proteomes" id="UP000037035"/>
    </source>
</evidence>
<evidence type="ECO:0000313" key="1">
    <source>
        <dbReference type="EMBL" id="KNZ44390.1"/>
    </source>
</evidence>
<dbReference type="AlphaFoldDB" id="A0A0L6U9F0"/>
<evidence type="ECO:0008006" key="3">
    <source>
        <dbReference type="Google" id="ProtNLM"/>
    </source>
</evidence>
<dbReference type="EMBL" id="LAVV01014836">
    <property type="protein sequence ID" value="KNZ44390.1"/>
    <property type="molecule type" value="Genomic_DNA"/>
</dbReference>
<dbReference type="VEuPathDB" id="FungiDB:VP01_9208g1"/>
<organism evidence="1 2">
    <name type="scientific">Puccinia sorghi</name>
    <dbReference type="NCBI Taxonomy" id="27349"/>
    <lineage>
        <taxon>Eukaryota</taxon>
        <taxon>Fungi</taxon>
        <taxon>Dikarya</taxon>
        <taxon>Basidiomycota</taxon>
        <taxon>Pucciniomycotina</taxon>
        <taxon>Pucciniomycetes</taxon>
        <taxon>Pucciniales</taxon>
        <taxon>Pucciniaceae</taxon>
        <taxon>Puccinia</taxon>
    </lineage>
</organism>
<keyword evidence="2" id="KW-1185">Reference proteome</keyword>
<accession>A0A0L6U9F0</accession>